<dbReference type="Proteomes" id="UP001153954">
    <property type="component" value="Unassembled WGS sequence"/>
</dbReference>
<gene>
    <name evidence="2" type="ORF">EEDITHA_LOCUS8588</name>
</gene>
<protein>
    <recommendedName>
        <fullName evidence="1">DUF7869 domain-containing protein</fullName>
    </recommendedName>
</protein>
<dbReference type="EMBL" id="CAKOGL010000012">
    <property type="protein sequence ID" value="CAH2092868.1"/>
    <property type="molecule type" value="Genomic_DNA"/>
</dbReference>
<dbReference type="AlphaFoldDB" id="A0AAU9U473"/>
<name>A0AAU9U473_EUPED</name>
<evidence type="ECO:0000313" key="3">
    <source>
        <dbReference type="Proteomes" id="UP001153954"/>
    </source>
</evidence>
<sequence>MRINLFKMYTFLTYTNFPGVDSDDSVKDPNYGSSSRCTDSTSSYLELDDIAQTGSAPEELQSATSPLIVEGEISRNPLNEVTNTRKRKKRTQNWIRMKAKRLRNTDLIKFDIREHINCIPTIDSHYCRSNTSKRYIDGGRSLAQYYRDYVNDSKKQNKPFAHYLTYHHIFNNEFNIAFHSPKKDLCDTCVAFNNAVGDAKENLKANYDKHLAEKDQSRKEKEVDKNRLDNVVVDVYDLQAVLPCPRGDVSNFYYLSKLNVLNFTIYNLKSKEVECYAWHEGDGNRGVNEIATCVWKYLDKLSHNAVEPFHVVFYSDNCCGQQKNKFMIYTYLLALTKFPKILSITHKFLIKGHSANEGDSAHSLIERRIKASLKSNPIYSPDHYYYLIRSAKVNGKPFILNELSHDSFFDIKTATDKIGKSLPPKNTVNEPFKVTDIRIVKVSTENKDTIFYKTSYFDTDFKEIKLFSATRRNKPDLNNINFEQLYEEKIKISDQKKGFINLIEKNIIPQYYRTFYENL</sequence>
<organism evidence="2 3">
    <name type="scientific">Euphydryas editha</name>
    <name type="common">Edith's checkerspot</name>
    <dbReference type="NCBI Taxonomy" id="104508"/>
    <lineage>
        <taxon>Eukaryota</taxon>
        <taxon>Metazoa</taxon>
        <taxon>Ecdysozoa</taxon>
        <taxon>Arthropoda</taxon>
        <taxon>Hexapoda</taxon>
        <taxon>Insecta</taxon>
        <taxon>Pterygota</taxon>
        <taxon>Neoptera</taxon>
        <taxon>Endopterygota</taxon>
        <taxon>Lepidoptera</taxon>
        <taxon>Glossata</taxon>
        <taxon>Ditrysia</taxon>
        <taxon>Papilionoidea</taxon>
        <taxon>Nymphalidae</taxon>
        <taxon>Nymphalinae</taxon>
        <taxon>Euphydryas</taxon>
    </lineage>
</organism>
<evidence type="ECO:0000313" key="2">
    <source>
        <dbReference type="EMBL" id="CAH2092868.1"/>
    </source>
</evidence>
<feature type="domain" description="DUF7869" evidence="1">
    <location>
        <begin position="285"/>
        <end position="371"/>
    </location>
</feature>
<dbReference type="Pfam" id="PF25273">
    <property type="entry name" value="DUF7869"/>
    <property type="match status" value="1"/>
</dbReference>
<dbReference type="PANTHER" id="PTHR10773:SF19">
    <property type="match status" value="1"/>
</dbReference>
<proteinExistence type="predicted"/>
<reference evidence="2" key="1">
    <citation type="submission" date="2022-03" db="EMBL/GenBank/DDBJ databases">
        <authorList>
            <person name="Tunstrom K."/>
        </authorList>
    </citation>
    <scope>NUCLEOTIDE SEQUENCE</scope>
</reference>
<comment type="caution">
    <text evidence="2">The sequence shown here is derived from an EMBL/GenBank/DDBJ whole genome shotgun (WGS) entry which is preliminary data.</text>
</comment>
<evidence type="ECO:0000259" key="1">
    <source>
        <dbReference type="Pfam" id="PF25273"/>
    </source>
</evidence>
<keyword evidence="3" id="KW-1185">Reference proteome</keyword>
<dbReference type="InterPro" id="IPR057191">
    <property type="entry name" value="DUF7869"/>
</dbReference>
<accession>A0AAU9U473</accession>
<dbReference type="PANTHER" id="PTHR10773">
    <property type="entry name" value="DNA-DIRECTED RNA POLYMERASES I, II, AND III SUBUNIT RPABC2"/>
    <property type="match status" value="1"/>
</dbReference>